<dbReference type="InterPro" id="IPR011990">
    <property type="entry name" value="TPR-like_helical_dom_sf"/>
</dbReference>
<dbReference type="InterPro" id="IPR019734">
    <property type="entry name" value="TPR_rpt"/>
</dbReference>
<evidence type="ECO:0000256" key="1">
    <source>
        <dbReference type="ARBA" id="ARBA00010244"/>
    </source>
</evidence>
<evidence type="ECO:0000313" key="4">
    <source>
        <dbReference type="Proteomes" id="UP000253816"/>
    </source>
</evidence>
<reference evidence="3 4" key="1">
    <citation type="submission" date="2018-07" db="EMBL/GenBank/DDBJ databases">
        <title>Comparative genomics of the Candidatus Parilichlamydiaceae reveals evidence of convergent evolution and genome reduction in the phylum Chlamydiae.</title>
        <authorList>
            <person name="Taylor-Brown A."/>
            <person name="Polkinghorne A."/>
        </authorList>
    </citation>
    <scope>NUCLEOTIDE SEQUENCE [LARGE SCALE GENOMIC DNA]</scope>
    <source>
        <strain evidence="3 4">Hat2</strain>
    </source>
</reference>
<evidence type="ECO:0000313" key="3">
    <source>
        <dbReference type="EMBL" id="RDB31315.1"/>
    </source>
</evidence>
<dbReference type="RefSeq" id="WP_181860341.1">
    <property type="nucleotide sequence ID" value="NZ_QQBG01000021.1"/>
</dbReference>
<name>A0A369KF39_9BACT</name>
<comment type="similarity">
    <text evidence="1">Belongs to the LcrH/SycD chaperone family.</text>
</comment>
<accession>A0A369KF39</accession>
<dbReference type="InterPro" id="IPR011716">
    <property type="entry name" value="TPR-3"/>
</dbReference>
<dbReference type="Gene3D" id="1.25.40.10">
    <property type="entry name" value="Tetratricopeptide repeat domain"/>
    <property type="match status" value="1"/>
</dbReference>
<dbReference type="InterPro" id="IPR005415">
    <property type="entry name" value="T3SS_Ca_resp_chp_LcrH/SycD"/>
</dbReference>
<dbReference type="PRINTS" id="PR01595">
    <property type="entry name" value="SYCDCHAPRONE"/>
</dbReference>
<keyword evidence="4" id="KW-1185">Reference proteome</keyword>
<proteinExistence type="inferred from homology"/>
<dbReference type="Pfam" id="PF07720">
    <property type="entry name" value="TPR_3"/>
    <property type="match status" value="1"/>
</dbReference>
<dbReference type="PROSITE" id="PS50005">
    <property type="entry name" value="TPR"/>
    <property type="match status" value="1"/>
</dbReference>
<evidence type="ECO:0000256" key="2">
    <source>
        <dbReference type="PROSITE-ProRule" id="PRU00339"/>
    </source>
</evidence>
<protein>
    <submittedName>
        <fullName evidence="3">Putative low calcium response protein H</fullName>
    </submittedName>
</protein>
<comment type="caution">
    <text evidence="3">The sequence shown here is derived from an EMBL/GenBank/DDBJ whole genome shotgun (WGS) entry which is preliminary data.</text>
</comment>
<gene>
    <name evidence="3" type="ORF">HAT2_00582</name>
</gene>
<dbReference type="EMBL" id="QQBG01000021">
    <property type="protein sequence ID" value="RDB31315.1"/>
    <property type="molecule type" value="Genomic_DNA"/>
</dbReference>
<dbReference type="AlphaFoldDB" id="A0A369KF39"/>
<dbReference type="Proteomes" id="UP000253816">
    <property type="component" value="Unassembled WGS sequence"/>
</dbReference>
<feature type="repeat" description="TPR" evidence="2">
    <location>
        <begin position="72"/>
        <end position="105"/>
    </location>
</feature>
<sequence>MKTKEKKKKQSTKNQYSSFLGGEGIDAVTLEKFFQSASAQKTTNAPSLKELIGVIQTLPPLYESVDLSQEKVESIYALGYQAYEQGRYEDAIKHFRLAYMLDSRNDKYLFSLGLALEKNKDFFQATTAYQFWSSFHPESPFGHFRTGICFLEMEDIASAKSFFQESLSLSKVNNDFSPIYERTLLYISGLEG</sequence>
<dbReference type="SUPFAM" id="SSF48452">
    <property type="entry name" value="TPR-like"/>
    <property type="match status" value="1"/>
</dbReference>
<organism evidence="3 4">
    <name type="scientific">Candidatus Similichlamydia laticola</name>
    <dbReference type="NCBI Taxonomy" id="2170265"/>
    <lineage>
        <taxon>Bacteria</taxon>
        <taxon>Pseudomonadati</taxon>
        <taxon>Chlamydiota</taxon>
        <taxon>Chlamydiia</taxon>
        <taxon>Parachlamydiales</taxon>
        <taxon>Candidatus Parilichlamydiaceae</taxon>
        <taxon>Candidatus Similichlamydia</taxon>
    </lineage>
</organism>
<dbReference type="SMART" id="SM00028">
    <property type="entry name" value="TPR"/>
    <property type="match status" value="3"/>
</dbReference>
<keyword evidence="2" id="KW-0802">TPR repeat</keyword>